<feature type="compositionally biased region" description="Low complexity" evidence="1">
    <location>
        <begin position="28"/>
        <end position="41"/>
    </location>
</feature>
<dbReference type="EMBL" id="GGEC01011390">
    <property type="protein sequence ID" value="MBW91873.1"/>
    <property type="molecule type" value="Transcribed_RNA"/>
</dbReference>
<organism evidence="2">
    <name type="scientific">Rhizophora mucronata</name>
    <name type="common">Asiatic mangrove</name>
    <dbReference type="NCBI Taxonomy" id="61149"/>
    <lineage>
        <taxon>Eukaryota</taxon>
        <taxon>Viridiplantae</taxon>
        <taxon>Streptophyta</taxon>
        <taxon>Embryophyta</taxon>
        <taxon>Tracheophyta</taxon>
        <taxon>Spermatophyta</taxon>
        <taxon>Magnoliopsida</taxon>
        <taxon>eudicotyledons</taxon>
        <taxon>Gunneridae</taxon>
        <taxon>Pentapetalae</taxon>
        <taxon>rosids</taxon>
        <taxon>fabids</taxon>
        <taxon>Malpighiales</taxon>
        <taxon>Rhizophoraceae</taxon>
        <taxon>Rhizophora</taxon>
    </lineage>
</organism>
<feature type="region of interest" description="Disordered" evidence="1">
    <location>
        <begin position="1"/>
        <end position="53"/>
    </location>
</feature>
<protein>
    <submittedName>
        <fullName evidence="2">Zinc finger protein 511</fullName>
    </submittedName>
</protein>
<accession>A0A2P2JEI0</accession>
<dbReference type="AlphaFoldDB" id="A0A2P2JEI0"/>
<evidence type="ECO:0000313" key="2">
    <source>
        <dbReference type="EMBL" id="MBW91873.1"/>
    </source>
</evidence>
<proteinExistence type="predicted"/>
<sequence length="53" mass="5925">MVPEAKKGESGPKLRRTAFQYGNPISRSPFLSTSSWPPSSRSRSRSTNMAIRK</sequence>
<evidence type="ECO:0000256" key="1">
    <source>
        <dbReference type="SAM" id="MobiDB-lite"/>
    </source>
</evidence>
<name>A0A2P2JEI0_RHIMU</name>
<reference evidence="2" key="1">
    <citation type="submission" date="2018-02" db="EMBL/GenBank/DDBJ databases">
        <title>Rhizophora mucronata_Transcriptome.</title>
        <authorList>
            <person name="Meera S.P."/>
            <person name="Sreeshan A."/>
            <person name="Augustine A."/>
        </authorList>
    </citation>
    <scope>NUCLEOTIDE SEQUENCE</scope>
    <source>
        <tissue evidence="2">Leaf</tissue>
    </source>
</reference>
<feature type="compositionally biased region" description="Basic and acidic residues" evidence="1">
    <location>
        <begin position="1"/>
        <end position="12"/>
    </location>
</feature>